<evidence type="ECO:0000259" key="4">
    <source>
        <dbReference type="Pfam" id="PF25053"/>
    </source>
</evidence>
<name>A0A4U6XCD4_9PEZI</name>
<dbReference type="STRING" id="1306861.A0A4U6XCD4"/>
<evidence type="ECO:0000313" key="5">
    <source>
        <dbReference type="EMBL" id="TKW51437.1"/>
    </source>
</evidence>
<feature type="region of interest" description="Disordered" evidence="2">
    <location>
        <begin position="641"/>
        <end position="660"/>
    </location>
</feature>
<dbReference type="Gene3D" id="3.40.50.300">
    <property type="entry name" value="P-loop containing nucleotide triphosphate hydrolases"/>
    <property type="match status" value="1"/>
</dbReference>
<feature type="region of interest" description="Disordered" evidence="2">
    <location>
        <begin position="201"/>
        <end position="220"/>
    </location>
</feature>
<accession>A0A4U6XCD4</accession>
<dbReference type="SUPFAM" id="SSF52540">
    <property type="entry name" value="P-loop containing nucleoside triphosphate hydrolases"/>
    <property type="match status" value="1"/>
</dbReference>
<feature type="compositionally biased region" description="Polar residues" evidence="2">
    <location>
        <begin position="209"/>
        <end position="220"/>
    </location>
</feature>
<proteinExistence type="predicted"/>
<dbReference type="AlphaFoldDB" id="A0A4U6XCD4"/>
<reference evidence="5 6" key="1">
    <citation type="journal article" date="2019" name="PLoS ONE">
        <title>Comparative genome analysis indicates high evolutionary potential of pathogenicity genes in Colletotrichum tanaceti.</title>
        <authorList>
            <person name="Lelwala R.V."/>
            <person name="Korhonen P.K."/>
            <person name="Young N.D."/>
            <person name="Scott J.B."/>
            <person name="Ades P.A."/>
            <person name="Gasser R.B."/>
            <person name="Taylor P.W.J."/>
        </authorList>
    </citation>
    <scope>NUCLEOTIDE SEQUENCE [LARGE SCALE GENOMIC DNA]</scope>
    <source>
        <strain evidence="5">BRIP57314</strain>
    </source>
</reference>
<dbReference type="PANTHER" id="PTHR10039:SF5">
    <property type="entry name" value="NACHT DOMAIN-CONTAINING PROTEIN"/>
    <property type="match status" value="1"/>
</dbReference>
<feature type="domain" description="DUF7791" evidence="4">
    <location>
        <begin position="552"/>
        <end position="727"/>
    </location>
</feature>
<keyword evidence="6" id="KW-1185">Reference proteome</keyword>
<dbReference type="InterPro" id="IPR027417">
    <property type="entry name" value="P-loop_NTPase"/>
</dbReference>
<dbReference type="InterPro" id="IPR056884">
    <property type="entry name" value="NPHP3-like_N"/>
</dbReference>
<dbReference type="PANTHER" id="PTHR10039">
    <property type="entry name" value="AMELOGENIN"/>
    <property type="match status" value="1"/>
</dbReference>
<dbReference type="Pfam" id="PF25053">
    <property type="entry name" value="DUF7791"/>
    <property type="match status" value="1"/>
</dbReference>
<dbReference type="Proteomes" id="UP000310108">
    <property type="component" value="Unassembled WGS sequence"/>
</dbReference>
<evidence type="ECO:0000259" key="3">
    <source>
        <dbReference type="Pfam" id="PF24883"/>
    </source>
</evidence>
<gene>
    <name evidence="5" type="ORF">CTA1_3487</name>
</gene>
<evidence type="ECO:0000256" key="2">
    <source>
        <dbReference type="SAM" id="MobiDB-lite"/>
    </source>
</evidence>
<protein>
    <submittedName>
        <fullName evidence="5">Uncharacterized protein</fullName>
    </submittedName>
</protein>
<dbReference type="Pfam" id="PF24883">
    <property type="entry name" value="NPHP3_N"/>
    <property type="match status" value="1"/>
</dbReference>
<dbReference type="InterPro" id="IPR056693">
    <property type="entry name" value="DUF7791"/>
</dbReference>
<dbReference type="EMBL" id="PJEX01000305">
    <property type="protein sequence ID" value="TKW51437.1"/>
    <property type="molecule type" value="Genomic_DNA"/>
</dbReference>
<feature type="domain" description="Nephrocystin 3-like N-terminal" evidence="3">
    <location>
        <begin position="271"/>
        <end position="442"/>
    </location>
</feature>
<evidence type="ECO:0000256" key="1">
    <source>
        <dbReference type="ARBA" id="ARBA00022737"/>
    </source>
</evidence>
<organism evidence="5 6">
    <name type="scientific">Colletotrichum tanaceti</name>
    <dbReference type="NCBI Taxonomy" id="1306861"/>
    <lineage>
        <taxon>Eukaryota</taxon>
        <taxon>Fungi</taxon>
        <taxon>Dikarya</taxon>
        <taxon>Ascomycota</taxon>
        <taxon>Pezizomycotina</taxon>
        <taxon>Sordariomycetes</taxon>
        <taxon>Hypocreomycetidae</taxon>
        <taxon>Glomerellales</taxon>
        <taxon>Glomerellaceae</taxon>
        <taxon>Colletotrichum</taxon>
        <taxon>Colletotrichum destructivum species complex</taxon>
    </lineage>
</organism>
<comment type="caution">
    <text evidence="5">The sequence shown here is derived from an EMBL/GenBank/DDBJ whole genome shotgun (WGS) entry which is preliminary data.</text>
</comment>
<sequence>MDPVSAFSLAVNVLAVIDFSKTFLEILGQVKDAGSSSATRDIIDINSSLKASTAKLTPELLTQGQDEAARTLSRAFKNIVKECQTSSDELIHIAENLSVASSSKLVSKVKVTTRTMWSHGKIQEKKTRLEAIRQQLLFDIVVPMAARVGTIPNMAAMDTQTQALLAEIKAGEDANRAMEKRLRAFHEEHAAVQAEIVSMLNDRRGSRPQPATATTRESTFKPTQSVRKALRDSLYFAQEIDRFHDIKPARKGTFEWIYSEPRLGANGATWTSFHDWLQTDSGIYWISGKAGSGKSTLMKLVGTDERTRQPLLEWGVGGRLLILSFYFWNAGTPLQKSVEGLLRSIISQALDQCPELADKLFPDRFQRGLDETRSHTMQELERAFAFLTAPGLTDDSLTPIKLVLLIDGLDEFDAGSMSPTELAELFTTATRSTSFKAVLSSRPENAFEEAFIGCPRLKLHFLTHDDVVKYVNEKLNHHPRMVQLTLQAPDKTRALVDEIFEAAQGVFLWVRLVVRSMLEGLQNHDEIDILAERLRELPTDLENLFRVMLERVPSRYRGLMCKMFQLVRSHSECQSTLDDRLMVSPIPMTALGLRFALLDLKKVLQADVWQFPVKTALEEIRSIEALIKISCSGLIELGALDEDGHSDETDPLTESGVETEAGMAASPPITDEVTDWKDSKVDFIHRSVKEFLWKEDVWNGLLAEAGHETFHARTALLQSLVMQAKKCPWEREPKRPGYNSALWSLVSLALEISRSLEIELGTSQLEMLTAFEAAVTTRYGLDWWDTYDEDFDRPVKWHDNFFAFAVRYGLCCYVQARLRSPGWNSIAKPGRPLLDYACWAKPAYSSLAKCMAQINGI</sequence>
<keyword evidence="1" id="KW-0677">Repeat</keyword>
<evidence type="ECO:0000313" key="6">
    <source>
        <dbReference type="Proteomes" id="UP000310108"/>
    </source>
</evidence>